<sequence length="82" mass="9682">MALAPKESPNIWWTMDDGRWSMGSRESVAFESLKSSQDESKFLASYMVYMLWCVYSLAQEKSERFVIHSYLNLYSNLYSNLY</sequence>
<protein>
    <submittedName>
        <fullName evidence="1">Uncharacterized protein</fullName>
    </submittedName>
</protein>
<proteinExistence type="predicted"/>
<dbReference type="AlphaFoldDB" id="A0A9P9YZE9"/>
<evidence type="ECO:0000313" key="2">
    <source>
        <dbReference type="Proteomes" id="UP001059596"/>
    </source>
</evidence>
<accession>A0A9P9YZE9</accession>
<organism evidence="1 2">
    <name type="scientific">Drosophila gunungcola</name>
    <name type="common">fruit fly</name>
    <dbReference type="NCBI Taxonomy" id="103775"/>
    <lineage>
        <taxon>Eukaryota</taxon>
        <taxon>Metazoa</taxon>
        <taxon>Ecdysozoa</taxon>
        <taxon>Arthropoda</taxon>
        <taxon>Hexapoda</taxon>
        <taxon>Insecta</taxon>
        <taxon>Pterygota</taxon>
        <taxon>Neoptera</taxon>
        <taxon>Endopterygota</taxon>
        <taxon>Diptera</taxon>
        <taxon>Brachycera</taxon>
        <taxon>Muscomorpha</taxon>
        <taxon>Ephydroidea</taxon>
        <taxon>Drosophilidae</taxon>
        <taxon>Drosophila</taxon>
        <taxon>Sophophora</taxon>
    </lineage>
</organism>
<comment type="caution">
    <text evidence="1">The sequence shown here is derived from an EMBL/GenBank/DDBJ whole genome shotgun (WGS) entry which is preliminary data.</text>
</comment>
<gene>
    <name evidence="1" type="ORF">M5D96_002118</name>
</gene>
<dbReference type="Proteomes" id="UP001059596">
    <property type="component" value="Chromosome 3R"/>
</dbReference>
<reference evidence="1" key="1">
    <citation type="journal article" date="2023" name="Genome Biol. Evol.">
        <title>Long-read-based Genome Assembly of Drosophila gunungcola Reveals Fewer Chemosensory Genes in Flower-breeding Species.</title>
        <authorList>
            <person name="Negi A."/>
            <person name="Liao B.Y."/>
            <person name="Yeh S.D."/>
        </authorList>
    </citation>
    <scope>NUCLEOTIDE SEQUENCE</scope>
    <source>
        <strain evidence="1">Sukarami</strain>
    </source>
</reference>
<keyword evidence="2" id="KW-1185">Reference proteome</keyword>
<evidence type="ECO:0000313" key="1">
    <source>
        <dbReference type="EMBL" id="KAI8045927.1"/>
    </source>
</evidence>
<dbReference type="EMBL" id="JAMKOV010000001">
    <property type="protein sequence ID" value="KAI8045927.1"/>
    <property type="molecule type" value="Genomic_DNA"/>
</dbReference>
<name>A0A9P9YZE9_9MUSC</name>